<keyword evidence="1" id="KW-1133">Transmembrane helix</keyword>
<gene>
    <name evidence="2" type="ORF">SAMN04488056_10315</name>
</gene>
<reference evidence="2 3" key="1">
    <citation type="submission" date="2016-10" db="EMBL/GenBank/DDBJ databases">
        <authorList>
            <person name="de Groot N.N."/>
        </authorList>
    </citation>
    <scope>NUCLEOTIDE SEQUENCE [LARGE SCALE GENOMIC DNA]</scope>
    <source>
        <strain evidence="2 3">CGMCC 1.9157</strain>
    </source>
</reference>
<dbReference type="Proteomes" id="UP000199236">
    <property type="component" value="Unassembled WGS sequence"/>
</dbReference>
<dbReference type="EMBL" id="FOVR01000003">
    <property type="protein sequence ID" value="SFO06130.1"/>
    <property type="molecule type" value="Genomic_DNA"/>
</dbReference>
<feature type="transmembrane region" description="Helical" evidence="1">
    <location>
        <begin position="12"/>
        <end position="35"/>
    </location>
</feature>
<feature type="transmembrane region" description="Helical" evidence="1">
    <location>
        <begin position="41"/>
        <end position="58"/>
    </location>
</feature>
<evidence type="ECO:0000256" key="1">
    <source>
        <dbReference type="SAM" id="Phobius"/>
    </source>
</evidence>
<sequence length="88" mass="9567">MNKQDLHELAAAYSAASNGRLINLMGLLLFLALAVTVDHRYFLVALVSILAVAAAYFADMLNEVSLMWVSVILTVVPFGFLLWLGVGL</sequence>
<keyword evidence="3" id="KW-1185">Reference proteome</keyword>
<proteinExistence type="predicted"/>
<feature type="transmembrane region" description="Helical" evidence="1">
    <location>
        <begin position="65"/>
        <end position="86"/>
    </location>
</feature>
<keyword evidence="1" id="KW-0472">Membrane</keyword>
<protein>
    <submittedName>
        <fullName evidence="2">Uncharacterized protein</fullName>
    </submittedName>
</protein>
<evidence type="ECO:0000313" key="3">
    <source>
        <dbReference type="Proteomes" id="UP000199236"/>
    </source>
</evidence>
<name>A0A1I5E4B0_9HYPH</name>
<dbReference type="AlphaFoldDB" id="A0A1I5E4B0"/>
<keyword evidence="1" id="KW-0812">Transmembrane</keyword>
<accession>A0A1I5E4B0</accession>
<evidence type="ECO:0000313" key="2">
    <source>
        <dbReference type="EMBL" id="SFO06130.1"/>
    </source>
</evidence>
<dbReference type="RefSeq" id="WP_090070490.1">
    <property type="nucleotide sequence ID" value="NZ_FOVR01000003.1"/>
</dbReference>
<dbReference type="STRING" id="655353.SAMN04488056_10315"/>
<organism evidence="2 3">
    <name type="scientific">Cohaesibacter marisflavi</name>
    <dbReference type="NCBI Taxonomy" id="655353"/>
    <lineage>
        <taxon>Bacteria</taxon>
        <taxon>Pseudomonadati</taxon>
        <taxon>Pseudomonadota</taxon>
        <taxon>Alphaproteobacteria</taxon>
        <taxon>Hyphomicrobiales</taxon>
        <taxon>Cohaesibacteraceae</taxon>
    </lineage>
</organism>